<gene>
    <name evidence="4" type="ORF">SBA_ch1_28920</name>
</gene>
<proteinExistence type="inferred from homology"/>
<keyword evidence="3" id="KW-0472">Membrane</keyword>
<evidence type="ECO:0000313" key="5">
    <source>
        <dbReference type="Proteomes" id="UP001059971"/>
    </source>
</evidence>
<dbReference type="Pfam" id="PF00106">
    <property type="entry name" value="adh_short"/>
    <property type="match status" value="1"/>
</dbReference>
<comment type="similarity">
    <text evidence="1">Belongs to the short-chain dehydrogenases/reductases (SDR) family.</text>
</comment>
<evidence type="ECO:0000256" key="2">
    <source>
        <dbReference type="ARBA" id="ARBA00023002"/>
    </source>
</evidence>
<evidence type="ECO:0000256" key="1">
    <source>
        <dbReference type="ARBA" id="ARBA00006484"/>
    </source>
</evidence>
<dbReference type="SUPFAM" id="SSF51735">
    <property type="entry name" value="NAD(P)-binding Rossmann-fold domains"/>
    <property type="match status" value="1"/>
</dbReference>
<evidence type="ECO:0008006" key="6">
    <source>
        <dbReference type="Google" id="ProtNLM"/>
    </source>
</evidence>
<dbReference type="InterPro" id="IPR036291">
    <property type="entry name" value="NAD(P)-bd_dom_sf"/>
</dbReference>
<dbReference type="Proteomes" id="UP001059971">
    <property type="component" value="Chromosome 1"/>
</dbReference>
<reference evidence="4" key="1">
    <citation type="submission" date="2018-07" db="EMBL/GenBank/DDBJ databases">
        <title>Complete genome sequence of Sphingomonas bisphenolicum strain AO1, a bisphenol A degradative bacterium isolated from Japanese farm field.</title>
        <authorList>
            <person name="Murakami M."/>
            <person name="Koh M."/>
            <person name="Koba S."/>
            <person name="Matsumura Y."/>
        </authorList>
    </citation>
    <scope>NUCLEOTIDE SEQUENCE</scope>
    <source>
        <strain evidence="4">AO1</strain>
    </source>
</reference>
<sequence>MASPILGAYAASKHAVKAYVRSLRIELRAQGAPIAVTLIKPSGMATPIGMHAANHLDGEALVPPPAYDPQLVADTVLFCAQHYRREVTVGGIGRAQALLASHCPTLFERLAPLVIPLLSTKKRPRTMLHALEVTQSDGHARSPHETGLAASPYTSLILRPRLGALLGLTLSGVALALFQAVRRS</sequence>
<feature type="transmembrane region" description="Helical" evidence="3">
    <location>
        <begin position="162"/>
        <end position="181"/>
    </location>
</feature>
<keyword evidence="5" id="KW-1185">Reference proteome</keyword>
<dbReference type="Gene3D" id="3.40.50.720">
    <property type="entry name" value="NAD(P)-binding Rossmann-like Domain"/>
    <property type="match status" value="1"/>
</dbReference>
<dbReference type="InterPro" id="IPR002347">
    <property type="entry name" value="SDR_fam"/>
</dbReference>
<dbReference type="PANTHER" id="PTHR44196">
    <property type="entry name" value="DEHYDROGENASE/REDUCTASE SDR FAMILY MEMBER 7B"/>
    <property type="match status" value="1"/>
</dbReference>
<protein>
    <recommendedName>
        <fullName evidence="6">Short-chain dehydrogenase/reductase SDR</fullName>
    </recommendedName>
</protein>
<dbReference type="PANTHER" id="PTHR44196:SF1">
    <property type="entry name" value="DEHYDROGENASE_REDUCTASE SDR FAMILY MEMBER 7B"/>
    <property type="match status" value="1"/>
</dbReference>
<evidence type="ECO:0000313" key="4">
    <source>
        <dbReference type="EMBL" id="BBF70692.1"/>
    </source>
</evidence>
<organism evidence="4 5">
    <name type="scientific">Sphingomonas bisphenolicum</name>
    <dbReference type="NCBI Taxonomy" id="296544"/>
    <lineage>
        <taxon>Bacteria</taxon>
        <taxon>Pseudomonadati</taxon>
        <taxon>Pseudomonadota</taxon>
        <taxon>Alphaproteobacteria</taxon>
        <taxon>Sphingomonadales</taxon>
        <taxon>Sphingomonadaceae</taxon>
        <taxon>Sphingomonas</taxon>
    </lineage>
</organism>
<dbReference type="EMBL" id="AP018817">
    <property type="protein sequence ID" value="BBF70692.1"/>
    <property type="molecule type" value="Genomic_DNA"/>
</dbReference>
<keyword evidence="3" id="KW-1133">Transmembrane helix</keyword>
<evidence type="ECO:0000256" key="3">
    <source>
        <dbReference type="SAM" id="Phobius"/>
    </source>
</evidence>
<accession>A0ABN5WEM2</accession>
<keyword evidence="3" id="KW-0812">Transmembrane</keyword>
<keyword evidence="2" id="KW-0560">Oxidoreductase</keyword>
<name>A0ABN5WEM2_9SPHN</name>